<comment type="caution">
    <text evidence="8">The sequence shown here is derived from an EMBL/GenBank/DDBJ whole genome shotgun (WGS) entry which is preliminary data.</text>
</comment>
<comment type="cofactor">
    <cofactor evidence="1">
        <name>Zn(2+)</name>
        <dbReference type="ChEBI" id="CHEBI:29105"/>
    </cofactor>
</comment>
<dbReference type="GO" id="GO:0006508">
    <property type="term" value="P:proteolysis"/>
    <property type="evidence" value="ECO:0007669"/>
    <property type="project" value="UniProtKB-KW"/>
</dbReference>
<evidence type="ECO:0000256" key="3">
    <source>
        <dbReference type="ARBA" id="ARBA00022723"/>
    </source>
</evidence>
<keyword evidence="4" id="KW-0378">Hydrolase</keyword>
<evidence type="ECO:0000256" key="2">
    <source>
        <dbReference type="ARBA" id="ARBA00022670"/>
    </source>
</evidence>
<dbReference type="InterPro" id="IPR050371">
    <property type="entry name" value="Fungal_virulence_M36"/>
</dbReference>
<dbReference type="PANTHER" id="PTHR33478:SF1">
    <property type="entry name" value="EXTRACELLULAR METALLOPROTEINASE MEP"/>
    <property type="match status" value="1"/>
</dbReference>
<dbReference type="Proteomes" id="UP000717696">
    <property type="component" value="Unassembled WGS sequence"/>
</dbReference>
<organism evidence="8 9">
    <name type="scientific">Dactylonectria estremocensis</name>
    <dbReference type="NCBI Taxonomy" id="1079267"/>
    <lineage>
        <taxon>Eukaryota</taxon>
        <taxon>Fungi</taxon>
        <taxon>Dikarya</taxon>
        <taxon>Ascomycota</taxon>
        <taxon>Pezizomycotina</taxon>
        <taxon>Sordariomycetes</taxon>
        <taxon>Hypocreomycetidae</taxon>
        <taxon>Hypocreales</taxon>
        <taxon>Nectriaceae</taxon>
        <taxon>Dactylonectria</taxon>
    </lineage>
</organism>
<proteinExistence type="predicted"/>
<gene>
    <name evidence="8" type="ORF">B0J13DRAFT_671642</name>
</gene>
<accession>A0A9P9FDD6</accession>
<sequence>MRFLLSLGLMSLAVVNAFPAWHDGFDEKAPLRILYDSMVRRPQDDIVHDHAFLSRPLYCFYPADQLPKPKPEYEKGANYLETAFNFVTAVYPQGKFRQIPDYYVGANSVAHVQFLQLQEGEKISDSRITVSIGPKGDVSAWGGNFEDQRHAPSSLQNRYEMDPLGALKAVSKALAIPIDLKYAKPEARPWFGYKELNGRTIPKAYTFTGIEGVLAEPRAEFCLHHGHNGKLMYAWEIRIKTPDLDYLAYIDAATNTQVLATHDLRRQDCASSWPSTLKTRDTEYASSIMRDGADRDPLEALKGVVKALSLPFDVKHAKTKHVPVSEGKSGSEPEESVCHRRFDCWTFTDIKGESIPEVTAQFGYVNTKEGLVPAWEFRTRFGSHHYLTYIEANTNTHILESKDLTISGCFRQKSRDSAQGKDTSFYW</sequence>
<keyword evidence="9" id="KW-1185">Reference proteome</keyword>
<keyword evidence="6" id="KW-0482">Metalloprotease</keyword>
<keyword evidence="2" id="KW-0645">Protease</keyword>
<dbReference type="GO" id="GO:0004222">
    <property type="term" value="F:metalloendopeptidase activity"/>
    <property type="evidence" value="ECO:0007669"/>
    <property type="project" value="InterPro"/>
</dbReference>
<dbReference type="AlphaFoldDB" id="A0A9P9FDD6"/>
<evidence type="ECO:0000256" key="7">
    <source>
        <dbReference type="SAM" id="SignalP"/>
    </source>
</evidence>
<evidence type="ECO:0000256" key="1">
    <source>
        <dbReference type="ARBA" id="ARBA00001947"/>
    </source>
</evidence>
<dbReference type="GO" id="GO:0008270">
    <property type="term" value="F:zinc ion binding"/>
    <property type="evidence" value="ECO:0007669"/>
    <property type="project" value="InterPro"/>
</dbReference>
<dbReference type="PRINTS" id="PR00999">
    <property type="entry name" value="FUNGALYSIN"/>
</dbReference>
<dbReference type="InterPro" id="IPR001842">
    <property type="entry name" value="Peptidase_M36"/>
</dbReference>
<evidence type="ECO:0000313" key="8">
    <source>
        <dbReference type="EMBL" id="KAH7157918.1"/>
    </source>
</evidence>
<dbReference type="EMBL" id="JAGMUU010000003">
    <property type="protein sequence ID" value="KAH7157918.1"/>
    <property type="molecule type" value="Genomic_DNA"/>
</dbReference>
<feature type="signal peptide" evidence="7">
    <location>
        <begin position="1"/>
        <end position="17"/>
    </location>
</feature>
<name>A0A9P9FDD6_9HYPO</name>
<evidence type="ECO:0000256" key="6">
    <source>
        <dbReference type="ARBA" id="ARBA00023049"/>
    </source>
</evidence>
<keyword evidence="5" id="KW-0862">Zinc</keyword>
<dbReference type="PANTHER" id="PTHR33478">
    <property type="entry name" value="EXTRACELLULAR METALLOPROTEINASE MEP"/>
    <property type="match status" value="1"/>
</dbReference>
<keyword evidence="3" id="KW-0479">Metal-binding</keyword>
<evidence type="ECO:0000313" key="9">
    <source>
        <dbReference type="Proteomes" id="UP000717696"/>
    </source>
</evidence>
<feature type="chain" id="PRO_5040244074" evidence="7">
    <location>
        <begin position="18"/>
        <end position="427"/>
    </location>
</feature>
<keyword evidence="7" id="KW-0732">Signal</keyword>
<reference evidence="8" key="1">
    <citation type="journal article" date="2021" name="Nat. Commun.">
        <title>Genetic determinants of endophytism in the Arabidopsis root mycobiome.</title>
        <authorList>
            <person name="Mesny F."/>
            <person name="Miyauchi S."/>
            <person name="Thiergart T."/>
            <person name="Pickel B."/>
            <person name="Atanasova L."/>
            <person name="Karlsson M."/>
            <person name="Huettel B."/>
            <person name="Barry K.W."/>
            <person name="Haridas S."/>
            <person name="Chen C."/>
            <person name="Bauer D."/>
            <person name="Andreopoulos W."/>
            <person name="Pangilinan J."/>
            <person name="LaButti K."/>
            <person name="Riley R."/>
            <person name="Lipzen A."/>
            <person name="Clum A."/>
            <person name="Drula E."/>
            <person name="Henrissat B."/>
            <person name="Kohler A."/>
            <person name="Grigoriev I.V."/>
            <person name="Martin F.M."/>
            <person name="Hacquard S."/>
        </authorList>
    </citation>
    <scope>NUCLEOTIDE SEQUENCE</scope>
    <source>
        <strain evidence="8">MPI-CAGE-AT-0021</strain>
    </source>
</reference>
<evidence type="ECO:0000256" key="4">
    <source>
        <dbReference type="ARBA" id="ARBA00022801"/>
    </source>
</evidence>
<evidence type="ECO:0000256" key="5">
    <source>
        <dbReference type="ARBA" id="ARBA00022833"/>
    </source>
</evidence>
<dbReference type="OrthoDB" id="10438851at2759"/>
<protein>
    <submittedName>
        <fullName evidence="8">Uncharacterized protein</fullName>
    </submittedName>
</protein>